<proteinExistence type="predicted"/>
<dbReference type="AlphaFoldDB" id="X0Y2I6"/>
<gene>
    <name evidence="1" type="ORF">S01H1_62560</name>
</gene>
<sequence>MLSLSEPWEMEMSRAKGKRRASGELSSRQGEWLAHLKRCEASGETMKAYAKRHELSVQAMYQA</sequence>
<evidence type="ECO:0000313" key="1">
    <source>
        <dbReference type="EMBL" id="GAG41577.1"/>
    </source>
</evidence>
<accession>X0Y2I6</accession>
<dbReference type="EMBL" id="BARS01041099">
    <property type="protein sequence ID" value="GAG41577.1"/>
    <property type="molecule type" value="Genomic_DNA"/>
</dbReference>
<feature type="non-terminal residue" evidence="1">
    <location>
        <position position="63"/>
    </location>
</feature>
<organism evidence="1">
    <name type="scientific">marine sediment metagenome</name>
    <dbReference type="NCBI Taxonomy" id="412755"/>
    <lineage>
        <taxon>unclassified sequences</taxon>
        <taxon>metagenomes</taxon>
        <taxon>ecological metagenomes</taxon>
    </lineage>
</organism>
<reference evidence="1" key="1">
    <citation type="journal article" date="2014" name="Front. Microbiol.">
        <title>High frequency of phylogenetically diverse reductive dehalogenase-homologous genes in deep subseafloor sedimentary metagenomes.</title>
        <authorList>
            <person name="Kawai M."/>
            <person name="Futagami T."/>
            <person name="Toyoda A."/>
            <person name="Takaki Y."/>
            <person name="Nishi S."/>
            <person name="Hori S."/>
            <person name="Arai W."/>
            <person name="Tsubouchi T."/>
            <person name="Morono Y."/>
            <person name="Uchiyama I."/>
            <person name="Ito T."/>
            <person name="Fujiyama A."/>
            <person name="Inagaki F."/>
            <person name="Takami H."/>
        </authorList>
    </citation>
    <scope>NUCLEOTIDE SEQUENCE</scope>
    <source>
        <strain evidence="1">Expedition CK06-06</strain>
    </source>
</reference>
<comment type="caution">
    <text evidence="1">The sequence shown here is derived from an EMBL/GenBank/DDBJ whole genome shotgun (WGS) entry which is preliminary data.</text>
</comment>
<protein>
    <submittedName>
        <fullName evidence="1">Uncharacterized protein</fullName>
    </submittedName>
</protein>
<name>X0Y2I6_9ZZZZ</name>